<dbReference type="Gene3D" id="1.25.40.420">
    <property type="match status" value="1"/>
</dbReference>
<dbReference type="PANTHER" id="PTHR45774">
    <property type="entry name" value="BTB/POZ DOMAIN-CONTAINING"/>
    <property type="match status" value="1"/>
</dbReference>
<accession>K1RJK2</accession>
<dbReference type="EMBL" id="JH819116">
    <property type="protein sequence ID" value="EKC34421.1"/>
    <property type="molecule type" value="Genomic_DNA"/>
</dbReference>
<organism evidence="1">
    <name type="scientific">Magallana gigas</name>
    <name type="common">Pacific oyster</name>
    <name type="synonym">Crassostrea gigas</name>
    <dbReference type="NCBI Taxonomy" id="29159"/>
    <lineage>
        <taxon>Eukaryota</taxon>
        <taxon>Metazoa</taxon>
        <taxon>Spiralia</taxon>
        <taxon>Lophotrochozoa</taxon>
        <taxon>Mollusca</taxon>
        <taxon>Bivalvia</taxon>
        <taxon>Autobranchia</taxon>
        <taxon>Pteriomorphia</taxon>
        <taxon>Ostreida</taxon>
        <taxon>Ostreoidea</taxon>
        <taxon>Ostreidae</taxon>
        <taxon>Magallana</taxon>
    </lineage>
</organism>
<protein>
    <submittedName>
        <fullName evidence="1">BTB/POZ domain-containing protein 6</fullName>
    </submittedName>
</protein>
<dbReference type="InterPro" id="IPR012983">
    <property type="entry name" value="PHR"/>
</dbReference>
<gene>
    <name evidence="1" type="ORF">CGI_10025781</name>
</gene>
<dbReference type="Gene3D" id="2.60.120.820">
    <property type="entry name" value="PHR domain"/>
    <property type="match status" value="1"/>
</dbReference>
<dbReference type="Pfam" id="PF08005">
    <property type="entry name" value="PHR"/>
    <property type="match status" value="1"/>
</dbReference>
<dbReference type="GO" id="GO:0005829">
    <property type="term" value="C:cytosol"/>
    <property type="evidence" value="ECO:0007669"/>
    <property type="project" value="TreeGrafter"/>
</dbReference>
<dbReference type="InParanoid" id="K1RJK2"/>
<dbReference type="InterPro" id="IPR038648">
    <property type="entry name" value="PHR_sf"/>
</dbReference>
<dbReference type="AlphaFoldDB" id="K1RJK2"/>
<proteinExistence type="predicted"/>
<dbReference type="HOGENOM" id="CLU_763436_0_0_1"/>
<name>K1RJK2_MAGGI</name>
<dbReference type="PANTHER" id="PTHR45774:SF4">
    <property type="entry name" value="AXUNDEAD, ISOFORM F"/>
    <property type="match status" value="1"/>
</dbReference>
<dbReference type="GO" id="GO:0022008">
    <property type="term" value="P:neurogenesis"/>
    <property type="evidence" value="ECO:0007669"/>
    <property type="project" value="TreeGrafter"/>
</dbReference>
<evidence type="ECO:0000313" key="1">
    <source>
        <dbReference type="EMBL" id="EKC34421.1"/>
    </source>
</evidence>
<reference evidence="1" key="1">
    <citation type="journal article" date="2012" name="Nature">
        <title>The oyster genome reveals stress adaptation and complexity of shell formation.</title>
        <authorList>
            <person name="Zhang G."/>
            <person name="Fang X."/>
            <person name="Guo X."/>
            <person name="Li L."/>
            <person name="Luo R."/>
            <person name="Xu F."/>
            <person name="Yang P."/>
            <person name="Zhang L."/>
            <person name="Wang X."/>
            <person name="Qi H."/>
            <person name="Xiong Z."/>
            <person name="Que H."/>
            <person name="Xie Y."/>
            <person name="Holland P.W."/>
            <person name="Paps J."/>
            <person name="Zhu Y."/>
            <person name="Wu F."/>
            <person name="Chen Y."/>
            <person name="Wang J."/>
            <person name="Peng C."/>
            <person name="Meng J."/>
            <person name="Yang L."/>
            <person name="Liu J."/>
            <person name="Wen B."/>
            <person name="Zhang N."/>
            <person name="Huang Z."/>
            <person name="Zhu Q."/>
            <person name="Feng Y."/>
            <person name="Mount A."/>
            <person name="Hedgecock D."/>
            <person name="Xu Z."/>
            <person name="Liu Y."/>
            <person name="Domazet-Loso T."/>
            <person name="Du Y."/>
            <person name="Sun X."/>
            <person name="Zhang S."/>
            <person name="Liu B."/>
            <person name="Cheng P."/>
            <person name="Jiang X."/>
            <person name="Li J."/>
            <person name="Fan D."/>
            <person name="Wang W."/>
            <person name="Fu W."/>
            <person name="Wang T."/>
            <person name="Wang B."/>
            <person name="Zhang J."/>
            <person name="Peng Z."/>
            <person name="Li Y."/>
            <person name="Li N."/>
            <person name="Wang J."/>
            <person name="Chen M."/>
            <person name="He Y."/>
            <person name="Tan F."/>
            <person name="Song X."/>
            <person name="Zheng Q."/>
            <person name="Huang R."/>
            <person name="Yang H."/>
            <person name="Du X."/>
            <person name="Chen L."/>
            <person name="Yang M."/>
            <person name="Gaffney P.M."/>
            <person name="Wang S."/>
            <person name="Luo L."/>
            <person name="She Z."/>
            <person name="Ming Y."/>
            <person name="Huang W."/>
            <person name="Zhang S."/>
            <person name="Huang B."/>
            <person name="Zhang Y."/>
            <person name="Qu T."/>
            <person name="Ni P."/>
            <person name="Miao G."/>
            <person name="Wang J."/>
            <person name="Wang Q."/>
            <person name="Steinberg C.E."/>
            <person name="Wang H."/>
            <person name="Li N."/>
            <person name="Qian L."/>
            <person name="Zhang G."/>
            <person name="Li Y."/>
            <person name="Yang H."/>
            <person name="Liu X."/>
            <person name="Wang J."/>
            <person name="Yin Y."/>
            <person name="Wang J."/>
        </authorList>
    </citation>
    <scope>NUCLEOTIDE SEQUENCE [LARGE SCALE GENOMIC DNA]</scope>
    <source>
        <strain evidence="1">05x7-T-G4-1.051#20</strain>
    </source>
</reference>
<sequence length="363" mass="41165">MSDESNQKKQLTIQNVCKALKYAYSNNNNRTKQSALNFFQAHSHLLPRTRELMKGFIKLPRECILELVVTRRINLSQEEIYTAVIQWSECQCVLQSMEPSAENKREILGSILKKIKYTSMNVDFFNNAVVEQRVLSVEDIIKVYQRLLASRSHVMDTNAVGISPSSDDFEDSDAEQAVTTNSLISLPETQLTTTPRPVPLPFWFEAPEGKNVLYRFANVLAGKSYPKHCLDSLTLSVSKNIALHGIYIFNSHQLPIQFRVSMKITENANGQQEVFSVTNRTVFTNGESRVFLLDIIPPVDIQAGMKYDMVMDLDINGTTFYGVEGLPELKDNEITFKFMANECGLNGTNHKTGQFPFLVYLPK</sequence>